<feature type="domain" description="DUF2059" evidence="3">
    <location>
        <begin position="117"/>
        <end position="175"/>
    </location>
</feature>
<feature type="signal peptide" evidence="2">
    <location>
        <begin position="1"/>
        <end position="24"/>
    </location>
</feature>
<evidence type="ECO:0000256" key="1">
    <source>
        <dbReference type="SAM" id="MobiDB-lite"/>
    </source>
</evidence>
<name>A0AAU7X4W2_9HYPH</name>
<reference evidence="4" key="1">
    <citation type="submission" date="2024-06" db="EMBL/GenBank/DDBJ databases">
        <title>Methylostella associata gen. nov., sp. nov., a novel Ancalomicrobiaceae-affiliated facultatively methylotrophic bacteria that feed on methanotrophs of the genus Methylococcus.</title>
        <authorList>
            <person name="Saltykova V."/>
            <person name="Danilova O.V."/>
            <person name="Oshkin I.Y."/>
            <person name="Belova S.E."/>
            <person name="Pimenov N.V."/>
            <person name="Dedysh S.N."/>
        </authorList>
    </citation>
    <scope>NUCLEOTIDE SEQUENCE</scope>
    <source>
        <strain evidence="4">S20</strain>
    </source>
</reference>
<gene>
    <name evidence="4" type="ORF">ABS361_11700</name>
</gene>
<dbReference type="Pfam" id="PF09832">
    <property type="entry name" value="DUF2059"/>
    <property type="match status" value="1"/>
</dbReference>
<sequence length="191" mass="20724">MIRSLATRLAAASLLAAVSTGVMAQSAMAQTKPAQTQPAQAPATGANAPTPEFTKEHLAAAQAAIAAAKVNEGFDNVLIDVALRTKQNLVRTNPSLSNQIEEVVNKIALELAARRPELDRQVQEIWAVRFSKAELDDIAKFYNSPVGQKLNKETPGIVRFTTAAVGVWQNAISQDMLNRVREEMTKRGYKL</sequence>
<evidence type="ECO:0000313" key="4">
    <source>
        <dbReference type="EMBL" id="XBY42787.1"/>
    </source>
</evidence>
<dbReference type="EMBL" id="CP158568">
    <property type="protein sequence ID" value="XBY42787.1"/>
    <property type="molecule type" value="Genomic_DNA"/>
</dbReference>
<evidence type="ECO:0000256" key="2">
    <source>
        <dbReference type="SAM" id="SignalP"/>
    </source>
</evidence>
<protein>
    <submittedName>
        <fullName evidence="4">DUF2059 domain-containing protein</fullName>
    </submittedName>
</protein>
<proteinExistence type="predicted"/>
<feature type="region of interest" description="Disordered" evidence="1">
    <location>
        <begin position="29"/>
        <end position="50"/>
    </location>
</feature>
<dbReference type="AlphaFoldDB" id="A0AAU7X4W2"/>
<dbReference type="InterPro" id="IPR018637">
    <property type="entry name" value="DUF2059"/>
</dbReference>
<evidence type="ECO:0000259" key="3">
    <source>
        <dbReference type="Pfam" id="PF09832"/>
    </source>
</evidence>
<organism evidence="4">
    <name type="scientific">Methyloraptor flagellatus</name>
    <dbReference type="NCBI Taxonomy" id="3162530"/>
    <lineage>
        <taxon>Bacteria</taxon>
        <taxon>Pseudomonadati</taxon>
        <taxon>Pseudomonadota</taxon>
        <taxon>Alphaproteobacteria</taxon>
        <taxon>Hyphomicrobiales</taxon>
        <taxon>Ancalomicrobiaceae</taxon>
        <taxon>Methyloraptor</taxon>
    </lineage>
</organism>
<dbReference type="RefSeq" id="WP_407047889.1">
    <property type="nucleotide sequence ID" value="NZ_CP158568.1"/>
</dbReference>
<dbReference type="KEGG" id="mflg:ABS361_11700"/>
<accession>A0AAU7X4W2</accession>
<keyword evidence="2" id="KW-0732">Signal</keyword>
<feature type="chain" id="PRO_5043459418" evidence="2">
    <location>
        <begin position="25"/>
        <end position="191"/>
    </location>
</feature>